<evidence type="ECO:0000259" key="3">
    <source>
        <dbReference type="Pfam" id="PF03713"/>
    </source>
</evidence>
<feature type="domain" description="DUF305" evidence="3">
    <location>
        <begin position="102"/>
        <end position="218"/>
    </location>
</feature>
<evidence type="ECO:0000313" key="5">
    <source>
        <dbReference type="Proteomes" id="UP000198639"/>
    </source>
</evidence>
<gene>
    <name evidence="4" type="ORF">SAMN05216204_11053</name>
</gene>
<dbReference type="InterPro" id="IPR005183">
    <property type="entry name" value="DUF305_CopM-like"/>
</dbReference>
<proteinExistence type="predicted"/>
<evidence type="ECO:0000256" key="1">
    <source>
        <dbReference type="SAM" id="MobiDB-lite"/>
    </source>
</evidence>
<dbReference type="Pfam" id="PF03713">
    <property type="entry name" value="DUF305"/>
    <property type="match status" value="1"/>
</dbReference>
<keyword evidence="5" id="KW-1185">Reference proteome</keyword>
<dbReference type="Proteomes" id="UP000198639">
    <property type="component" value="Unassembled WGS sequence"/>
</dbReference>
<protein>
    <submittedName>
        <fullName evidence="4">Uncharacterized conserved protein, DUF305 family</fullName>
    </submittedName>
</protein>
<dbReference type="STRING" id="1164594.SAMN05216204_11053"/>
<evidence type="ECO:0000256" key="2">
    <source>
        <dbReference type="SAM" id="SignalP"/>
    </source>
</evidence>
<feature type="signal peptide" evidence="2">
    <location>
        <begin position="1"/>
        <end position="40"/>
    </location>
</feature>
<name>A0A1I1LZG1_9BURK</name>
<feature type="region of interest" description="Disordered" evidence="1">
    <location>
        <begin position="86"/>
        <end position="106"/>
    </location>
</feature>
<keyword evidence="2" id="KW-0732">Signal</keyword>
<sequence>MKFASKQFNQSYRVGNIRVLGRSLALSLSLLVPGMSVAHADGPGRGATAQFEKNYLVFIINHHYSALRMTELAAGTDLARDAQVVAPQEGTSPTPGFNATPPKASDDEIKSMARMGNREQREEIGRAQRFLREWYGIQYQPQLTADGRRMIAMLEATPAGAQFNQVFLRSFSNHHLSALAPSLHCTVKSDLNHDGLRRYCENIVVVQKNGINDMREMLCKRYSDCGFVPMTGDKRKDNEF</sequence>
<reference evidence="5" key="1">
    <citation type="submission" date="2016-10" db="EMBL/GenBank/DDBJ databases">
        <authorList>
            <person name="Varghese N."/>
            <person name="Submissions S."/>
        </authorList>
    </citation>
    <scope>NUCLEOTIDE SEQUENCE [LARGE SCALE GENOMIC DNA]</scope>
    <source>
        <strain evidence="5">CGMCC 1.12041</strain>
    </source>
</reference>
<dbReference type="PANTHER" id="PTHR36933">
    <property type="entry name" value="SLL0788 PROTEIN"/>
    <property type="match status" value="1"/>
</dbReference>
<accession>A0A1I1LZG1</accession>
<dbReference type="AlphaFoldDB" id="A0A1I1LZG1"/>
<dbReference type="EMBL" id="FOLD01000010">
    <property type="protein sequence ID" value="SFC78236.1"/>
    <property type="molecule type" value="Genomic_DNA"/>
</dbReference>
<evidence type="ECO:0000313" key="4">
    <source>
        <dbReference type="EMBL" id="SFC78236.1"/>
    </source>
</evidence>
<dbReference type="PANTHER" id="PTHR36933:SF1">
    <property type="entry name" value="SLL0788 PROTEIN"/>
    <property type="match status" value="1"/>
</dbReference>
<dbReference type="InterPro" id="IPR012347">
    <property type="entry name" value="Ferritin-like"/>
</dbReference>
<feature type="chain" id="PRO_5011675568" evidence="2">
    <location>
        <begin position="41"/>
        <end position="240"/>
    </location>
</feature>
<organism evidence="4 5">
    <name type="scientific">Massilia yuzhufengensis</name>
    <dbReference type="NCBI Taxonomy" id="1164594"/>
    <lineage>
        <taxon>Bacteria</taxon>
        <taxon>Pseudomonadati</taxon>
        <taxon>Pseudomonadota</taxon>
        <taxon>Betaproteobacteria</taxon>
        <taxon>Burkholderiales</taxon>
        <taxon>Oxalobacteraceae</taxon>
        <taxon>Telluria group</taxon>
        <taxon>Massilia</taxon>
    </lineage>
</organism>
<dbReference type="Gene3D" id="1.20.1260.10">
    <property type="match status" value="1"/>
</dbReference>
<dbReference type="RefSeq" id="WP_177207708.1">
    <property type="nucleotide sequence ID" value="NZ_FOLD01000010.1"/>
</dbReference>